<proteinExistence type="predicted"/>
<comment type="caution">
    <text evidence="2">The sequence shown here is derived from an EMBL/GenBank/DDBJ whole genome shotgun (WGS) entry which is preliminary data.</text>
</comment>
<dbReference type="NCBIfam" id="TIGR04197">
    <property type="entry name" value="T7SS_SACOL2603"/>
    <property type="match status" value="1"/>
</dbReference>
<accession>A0A139PJZ1</accession>
<dbReference type="EMBL" id="LQZP01000281">
    <property type="protein sequence ID" value="KXT90664.1"/>
    <property type="molecule type" value="Genomic_DNA"/>
</dbReference>
<dbReference type="OrthoDB" id="2236571at2"/>
<sequence length="119" mass="12385">MSPIKSKEEVASSIASGIASSSSSIISGNKVVLDQSSEYPGNSTAAEKIPKEAEYASSIAEVLNGFVSRIQSTAAEFVAMDSQLAANIDANTSALPQTSAVPKDNTTFVPNSSYFSEEE</sequence>
<dbReference type="AlphaFoldDB" id="A0A139PJZ1"/>
<name>A0A139PJZ1_STROR</name>
<evidence type="ECO:0008006" key="4">
    <source>
        <dbReference type="Google" id="ProtNLM"/>
    </source>
</evidence>
<dbReference type="InterPro" id="IPR021477">
    <property type="entry name" value="TVIIS_effector_SACOL2603_fam"/>
</dbReference>
<organism evidence="2 3">
    <name type="scientific">Streptococcus oralis</name>
    <dbReference type="NCBI Taxonomy" id="1303"/>
    <lineage>
        <taxon>Bacteria</taxon>
        <taxon>Bacillati</taxon>
        <taxon>Bacillota</taxon>
        <taxon>Bacilli</taxon>
        <taxon>Lactobacillales</taxon>
        <taxon>Streptococcaceae</taxon>
        <taxon>Streptococcus</taxon>
    </lineage>
</organism>
<feature type="region of interest" description="Disordered" evidence="1">
    <location>
        <begin position="97"/>
        <end position="119"/>
    </location>
</feature>
<dbReference type="PATRIC" id="fig|1303.81.peg.1359"/>
<evidence type="ECO:0000313" key="3">
    <source>
        <dbReference type="Proteomes" id="UP000070053"/>
    </source>
</evidence>
<gene>
    <name evidence="2" type="ORF">SORDD21_01112</name>
</gene>
<evidence type="ECO:0000256" key="1">
    <source>
        <dbReference type="SAM" id="MobiDB-lite"/>
    </source>
</evidence>
<protein>
    <recommendedName>
        <fullName evidence="4">TIGR04197 family type VII secretion effector</fullName>
    </recommendedName>
</protein>
<evidence type="ECO:0000313" key="2">
    <source>
        <dbReference type="EMBL" id="KXT90664.1"/>
    </source>
</evidence>
<reference evidence="2 3" key="1">
    <citation type="submission" date="2016-01" db="EMBL/GenBank/DDBJ databases">
        <title>Highly variable Streptococcus oralis are common among viridans streptococci isolated from primates.</title>
        <authorList>
            <person name="Denapaite D."/>
            <person name="Rieger M."/>
            <person name="Koendgen S."/>
            <person name="Brueckner R."/>
            <person name="Ochigava I."/>
            <person name="Kappeler P."/>
            <person name="Maetz-Rensing K."/>
            <person name="Leendertz F."/>
            <person name="Hakenbeck R."/>
        </authorList>
    </citation>
    <scope>NUCLEOTIDE SEQUENCE [LARGE SCALE GENOMIC DNA]</scope>
    <source>
        <strain evidence="2 3">DD21</strain>
    </source>
</reference>
<dbReference type="Proteomes" id="UP000070053">
    <property type="component" value="Unassembled WGS sequence"/>
</dbReference>